<keyword evidence="6" id="KW-0175">Coiled coil</keyword>
<dbReference type="InterPro" id="IPR003594">
    <property type="entry name" value="HATPase_dom"/>
</dbReference>
<keyword evidence="7" id="KW-1133">Transmembrane helix</keyword>
<dbReference type="Proteomes" id="UP000175691">
    <property type="component" value="Unassembled WGS sequence"/>
</dbReference>
<keyword evidence="5 9" id="KW-0418">Kinase</keyword>
<dbReference type="OrthoDB" id="9808408at2"/>
<dbReference type="PROSITE" id="PS50109">
    <property type="entry name" value="HIS_KIN"/>
    <property type="match status" value="1"/>
</dbReference>
<gene>
    <name evidence="9" type="ORF">BFC18_10640</name>
</gene>
<organism evidence="9 10">
    <name type="scientific">Alteromonas confluentis</name>
    <dbReference type="NCBI Taxonomy" id="1656094"/>
    <lineage>
        <taxon>Bacteria</taxon>
        <taxon>Pseudomonadati</taxon>
        <taxon>Pseudomonadota</taxon>
        <taxon>Gammaproteobacteria</taxon>
        <taxon>Alteromonadales</taxon>
        <taxon>Alteromonadaceae</taxon>
        <taxon>Alteromonas/Salinimonas group</taxon>
        <taxon>Alteromonas</taxon>
    </lineage>
</organism>
<keyword evidence="7" id="KW-0812">Transmembrane</keyword>
<evidence type="ECO:0000256" key="5">
    <source>
        <dbReference type="ARBA" id="ARBA00022777"/>
    </source>
</evidence>
<feature type="transmembrane region" description="Helical" evidence="7">
    <location>
        <begin position="191"/>
        <end position="211"/>
    </location>
</feature>
<dbReference type="Pfam" id="PF00512">
    <property type="entry name" value="HisKA"/>
    <property type="match status" value="1"/>
</dbReference>
<dbReference type="SMART" id="SM00388">
    <property type="entry name" value="HisKA"/>
    <property type="match status" value="1"/>
</dbReference>
<keyword evidence="10" id="KW-1185">Reference proteome</keyword>
<comment type="catalytic activity">
    <reaction evidence="1">
        <text>ATP + protein L-histidine = ADP + protein N-phospho-L-histidine.</text>
        <dbReference type="EC" id="2.7.13.3"/>
    </reaction>
</comment>
<evidence type="ECO:0000256" key="6">
    <source>
        <dbReference type="SAM" id="Coils"/>
    </source>
</evidence>
<comment type="caution">
    <text evidence="9">The sequence shown here is derived from an EMBL/GenBank/DDBJ whole genome shotgun (WGS) entry which is preliminary data.</text>
</comment>
<sequence>MLNKVVQSAYSWISLVTIIIIIITGNAFYVISTLDELASLERQLFSTNRVINAINKLHVAVLRAESGQRGFLLTKDESYLNDYTVTLNNLTELLNEVENASLDSNLPEQEENIHDLITLTKSKLNELIETVELTRQGEYEAAIKMLNTDLGLKLYDEFDRRYVFIDSSERDAQEQHLASLMKLRADSVNTLIISGVTTGLLIIAILILLRLNMRDNLKHQLELQEYNEELEDKIEQRTQELKLFADELSRSNRELEDFAFVASHDLQEPLRKIRAFGNRLEAGYVEVMDERGRDFLQRMLNAAERMSMLISDLLAFSRVTTRGKEFSSADLNAIVDDVTSDLEIAIEECNATINVSALPTIECDKSQIEQLILNLLSNALKFRSEAIPPLITITAAPSTEDELANNLMKDEYEWVTLTFEDNGIGFEQSFAEKIFAPFQRLHGRSAYKGTGIGLAVCRRIVERHNGTIKAFSEPGKGARFVIIIPIDGEPFAAGSEGVLSNVS</sequence>
<dbReference type="Gene3D" id="3.30.565.10">
    <property type="entry name" value="Histidine kinase-like ATPase, C-terminal domain"/>
    <property type="match status" value="1"/>
</dbReference>
<accession>A0A1E7ZBL0</accession>
<dbReference type="InterPro" id="IPR005467">
    <property type="entry name" value="His_kinase_dom"/>
</dbReference>
<dbReference type="GO" id="GO:0005886">
    <property type="term" value="C:plasma membrane"/>
    <property type="evidence" value="ECO:0007669"/>
    <property type="project" value="UniProtKB-ARBA"/>
</dbReference>
<dbReference type="CDD" id="cd19410">
    <property type="entry name" value="HK9-like_sensor"/>
    <property type="match status" value="1"/>
</dbReference>
<evidence type="ECO:0000256" key="7">
    <source>
        <dbReference type="SAM" id="Phobius"/>
    </source>
</evidence>
<protein>
    <recommendedName>
        <fullName evidence="2">histidine kinase</fullName>
        <ecNumber evidence="2">2.7.13.3</ecNumber>
    </recommendedName>
</protein>
<keyword evidence="7" id="KW-0472">Membrane</keyword>
<dbReference type="InterPro" id="IPR007891">
    <property type="entry name" value="CHASE3"/>
</dbReference>
<dbReference type="Gene3D" id="1.10.287.130">
    <property type="match status" value="1"/>
</dbReference>
<dbReference type="FunFam" id="3.30.565.10:FF:000006">
    <property type="entry name" value="Sensor histidine kinase WalK"/>
    <property type="match status" value="1"/>
</dbReference>
<dbReference type="PANTHER" id="PTHR43304:SF1">
    <property type="entry name" value="PAC DOMAIN-CONTAINING PROTEIN"/>
    <property type="match status" value="1"/>
</dbReference>
<dbReference type="InterPro" id="IPR036890">
    <property type="entry name" value="HATPase_C_sf"/>
</dbReference>
<keyword evidence="3" id="KW-0597">Phosphoprotein</keyword>
<dbReference type="InterPro" id="IPR003661">
    <property type="entry name" value="HisK_dim/P_dom"/>
</dbReference>
<evidence type="ECO:0000256" key="3">
    <source>
        <dbReference type="ARBA" id="ARBA00022553"/>
    </source>
</evidence>
<dbReference type="SUPFAM" id="SSF47384">
    <property type="entry name" value="Homodimeric domain of signal transducing histidine kinase"/>
    <property type="match status" value="1"/>
</dbReference>
<feature type="transmembrane region" description="Helical" evidence="7">
    <location>
        <begin position="12"/>
        <end position="31"/>
    </location>
</feature>
<dbReference type="Pfam" id="PF05227">
    <property type="entry name" value="CHASE3"/>
    <property type="match status" value="1"/>
</dbReference>
<dbReference type="AlphaFoldDB" id="A0A1E7ZBL0"/>
<proteinExistence type="predicted"/>
<dbReference type="SUPFAM" id="SSF55874">
    <property type="entry name" value="ATPase domain of HSP90 chaperone/DNA topoisomerase II/histidine kinase"/>
    <property type="match status" value="1"/>
</dbReference>
<dbReference type="InterPro" id="IPR036097">
    <property type="entry name" value="HisK_dim/P_sf"/>
</dbReference>
<dbReference type="GO" id="GO:0000155">
    <property type="term" value="F:phosphorelay sensor kinase activity"/>
    <property type="evidence" value="ECO:0007669"/>
    <property type="project" value="InterPro"/>
</dbReference>
<feature type="domain" description="Histidine kinase" evidence="8">
    <location>
        <begin position="261"/>
        <end position="488"/>
    </location>
</feature>
<evidence type="ECO:0000256" key="1">
    <source>
        <dbReference type="ARBA" id="ARBA00000085"/>
    </source>
</evidence>
<evidence type="ECO:0000313" key="10">
    <source>
        <dbReference type="Proteomes" id="UP000175691"/>
    </source>
</evidence>
<name>A0A1E7ZBL0_9ALTE</name>
<evidence type="ECO:0000259" key="8">
    <source>
        <dbReference type="PROSITE" id="PS50109"/>
    </source>
</evidence>
<feature type="coiled-coil region" evidence="6">
    <location>
        <begin position="216"/>
        <end position="247"/>
    </location>
</feature>
<dbReference type="EC" id="2.7.13.3" evidence="2"/>
<evidence type="ECO:0000313" key="9">
    <source>
        <dbReference type="EMBL" id="OFC70897.1"/>
    </source>
</evidence>
<dbReference type="EMBL" id="MDHN01000021">
    <property type="protein sequence ID" value="OFC70897.1"/>
    <property type="molecule type" value="Genomic_DNA"/>
</dbReference>
<dbReference type="InterPro" id="IPR004358">
    <property type="entry name" value="Sig_transdc_His_kin-like_C"/>
</dbReference>
<dbReference type="InterPro" id="IPR052162">
    <property type="entry name" value="Sensor_kinase/Photoreceptor"/>
</dbReference>
<dbReference type="PRINTS" id="PR00344">
    <property type="entry name" value="BCTRLSENSOR"/>
</dbReference>
<dbReference type="PANTHER" id="PTHR43304">
    <property type="entry name" value="PHYTOCHROME-LIKE PROTEIN CPH1"/>
    <property type="match status" value="1"/>
</dbReference>
<evidence type="ECO:0000256" key="4">
    <source>
        <dbReference type="ARBA" id="ARBA00022679"/>
    </source>
</evidence>
<dbReference type="Pfam" id="PF02518">
    <property type="entry name" value="HATPase_c"/>
    <property type="match status" value="1"/>
</dbReference>
<dbReference type="SMART" id="SM00387">
    <property type="entry name" value="HATPase_c"/>
    <property type="match status" value="1"/>
</dbReference>
<dbReference type="CDD" id="cd00082">
    <property type="entry name" value="HisKA"/>
    <property type="match status" value="1"/>
</dbReference>
<dbReference type="STRING" id="1656094.BFC18_10640"/>
<reference evidence="9 10" key="1">
    <citation type="submission" date="2016-08" db="EMBL/GenBank/DDBJ databases">
        <authorList>
            <person name="Seilhamer J.J."/>
        </authorList>
    </citation>
    <scope>NUCLEOTIDE SEQUENCE [LARGE SCALE GENOMIC DNA]</scope>
    <source>
        <strain evidence="9 10">KCTC 42603</strain>
    </source>
</reference>
<keyword evidence="4" id="KW-0808">Transferase</keyword>
<dbReference type="RefSeq" id="WP_070125290.1">
    <property type="nucleotide sequence ID" value="NZ_MDHN01000021.1"/>
</dbReference>
<evidence type="ECO:0000256" key="2">
    <source>
        <dbReference type="ARBA" id="ARBA00012438"/>
    </source>
</evidence>